<dbReference type="InterPro" id="IPR003317">
    <property type="entry name" value="Cyt-d_oxidase_su2"/>
</dbReference>
<dbReference type="GO" id="GO:0046872">
    <property type="term" value="F:metal ion binding"/>
    <property type="evidence" value="ECO:0007669"/>
    <property type="project" value="UniProtKB-KW"/>
</dbReference>
<evidence type="ECO:0000256" key="7">
    <source>
        <dbReference type="ARBA" id="ARBA00022723"/>
    </source>
</evidence>
<dbReference type="GO" id="GO:0070069">
    <property type="term" value="C:cytochrome complex"/>
    <property type="evidence" value="ECO:0007669"/>
    <property type="project" value="TreeGrafter"/>
</dbReference>
<evidence type="ECO:0000256" key="4">
    <source>
        <dbReference type="ARBA" id="ARBA00022475"/>
    </source>
</evidence>
<dbReference type="NCBIfam" id="TIGR00203">
    <property type="entry name" value="cydB"/>
    <property type="match status" value="1"/>
</dbReference>
<dbReference type="AlphaFoldDB" id="A0A261RF69"/>
<organism evidence="13 14">
    <name type="scientific">Bordetella genomosp. 9</name>
    <dbReference type="NCBI Taxonomy" id="1416803"/>
    <lineage>
        <taxon>Bacteria</taxon>
        <taxon>Pseudomonadati</taxon>
        <taxon>Pseudomonadota</taxon>
        <taxon>Betaproteobacteria</taxon>
        <taxon>Burkholderiales</taxon>
        <taxon>Alcaligenaceae</taxon>
        <taxon>Bordetella</taxon>
    </lineage>
</organism>
<keyword evidence="8" id="KW-0249">Electron transport</keyword>
<keyword evidence="5" id="KW-0349">Heme</keyword>
<feature type="transmembrane region" description="Helical" evidence="12">
    <location>
        <begin position="268"/>
        <end position="289"/>
    </location>
</feature>
<comment type="similarity">
    <text evidence="2">Belongs to the cytochrome ubiquinol oxidase subunit 2 family.</text>
</comment>
<evidence type="ECO:0000256" key="5">
    <source>
        <dbReference type="ARBA" id="ARBA00022617"/>
    </source>
</evidence>
<evidence type="ECO:0000256" key="12">
    <source>
        <dbReference type="SAM" id="Phobius"/>
    </source>
</evidence>
<feature type="transmembrane region" description="Helical" evidence="12">
    <location>
        <begin position="207"/>
        <end position="226"/>
    </location>
</feature>
<comment type="subcellular location">
    <subcellularLocation>
        <location evidence="1">Cell membrane</location>
        <topology evidence="1">Multi-pass membrane protein</topology>
    </subcellularLocation>
</comment>
<dbReference type="GO" id="GO:0016682">
    <property type="term" value="F:oxidoreductase activity, acting on diphenols and related substances as donors, oxygen as acceptor"/>
    <property type="evidence" value="ECO:0007669"/>
    <property type="project" value="TreeGrafter"/>
</dbReference>
<feature type="transmembrane region" description="Helical" evidence="12">
    <location>
        <begin position="87"/>
        <end position="105"/>
    </location>
</feature>
<feature type="transmembrane region" description="Helical" evidence="12">
    <location>
        <begin position="339"/>
        <end position="363"/>
    </location>
</feature>
<evidence type="ECO:0000313" key="13">
    <source>
        <dbReference type="EMBL" id="OZI23688.1"/>
    </source>
</evidence>
<keyword evidence="6 12" id="KW-0812">Transmembrane</keyword>
<evidence type="ECO:0000256" key="9">
    <source>
        <dbReference type="ARBA" id="ARBA00022989"/>
    </source>
</evidence>
<dbReference type="RefSeq" id="WP_094846654.1">
    <property type="nucleotide sequence ID" value="NZ_NEVJ01000002.1"/>
</dbReference>
<accession>A0A261RF69</accession>
<evidence type="ECO:0000313" key="14">
    <source>
        <dbReference type="Proteomes" id="UP000216857"/>
    </source>
</evidence>
<keyword evidence="14" id="KW-1185">Reference proteome</keyword>
<evidence type="ECO:0000256" key="2">
    <source>
        <dbReference type="ARBA" id="ARBA00007543"/>
    </source>
</evidence>
<dbReference type="PANTHER" id="PTHR43141:SF5">
    <property type="entry name" value="CYTOCHROME BD-I UBIQUINOL OXIDASE SUBUNIT 2"/>
    <property type="match status" value="1"/>
</dbReference>
<name>A0A261RF69_9BORD</name>
<keyword evidence="10" id="KW-0408">Iron</keyword>
<dbReference type="EMBL" id="NEVJ01000002">
    <property type="protein sequence ID" value="OZI23688.1"/>
    <property type="molecule type" value="Genomic_DNA"/>
</dbReference>
<feature type="transmembrane region" description="Helical" evidence="12">
    <location>
        <begin position="64"/>
        <end position="81"/>
    </location>
</feature>
<feature type="transmembrane region" description="Helical" evidence="12">
    <location>
        <begin position="126"/>
        <end position="152"/>
    </location>
</feature>
<dbReference type="Proteomes" id="UP000216857">
    <property type="component" value="Unassembled WGS sequence"/>
</dbReference>
<evidence type="ECO:0000256" key="11">
    <source>
        <dbReference type="ARBA" id="ARBA00023136"/>
    </source>
</evidence>
<evidence type="ECO:0000256" key="1">
    <source>
        <dbReference type="ARBA" id="ARBA00004651"/>
    </source>
</evidence>
<evidence type="ECO:0000256" key="8">
    <source>
        <dbReference type="ARBA" id="ARBA00022982"/>
    </source>
</evidence>
<keyword evidence="4" id="KW-1003">Cell membrane</keyword>
<gene>
    <name evidence="13" type="ORF">CAL26_09655</name>
</gene>
<sequence>MEIPLDYPTLRVIWWALMGVLLIGFALTDGFDLGVAALLPFIARNDNERRMAINTIAPTWEGNQVWFILGGGAIFAAWPFVYAVSFSGFYIAMFLVLAALILRPVGFKYRSKRSSPAWRNGWDWALFVGGFVPALVFGVAVGNVLLGVPFHLDSDLRATYDGSFLALFSPFSLLCGLLSATMLITHGAAWLTMKAENGAVRDRARRLGSISALLVIVLFAAGYFFAAHGGLGYRLEGAADPAGPSNPLRAGAVAAAGAWLANFSQYPWMIVAPVLGFAGALLALIGIRIGREWPAFAGSSLSALGIIATVGLSMFPFILPSSVNPRSSLTVWNASSSHMTLFIMLVVTLVFLPIVLLYTAWAFKVMWGRSTIKALSTNPDLY</sequence>
<protein>
    <submittedName>
        <fullName evidence="13">Cytochrome d ubiquinol oxidase subunit II</fullName>
    </submittedName>
</protein>
<dbReference type="GO" id="GO:0019646">
    <property type="term" value="P:aerobic electron transport chain"/>
    <property type="evidence" value="ECO:0007669"/>
    <property type="project" value="TreeGrafter"/>
</dbReference>
<proteinExistence type="inferred from homology"/>
<dbReference type="GO" id="GO:0005886">
    <property type="term" value="C:plasma membrane"/>
    <property type="evidence" value="ECO:0007669"/>
    <property type="project" value="UniProtKB-SubCell"/>
</dbReference>
<evidence type="ECO:0000256" key="10">
    <source>
        <dbReference type="ARBA" id="ARBA00023004"/>
    </source>
</evidence>
<dbReference type="PIRSF" id="PIRSF000267">
    <property type="entry name" value="Cyt_oxidse_sub2"/>
    <property type="match status" value="1"/>
</dbReference>
<dbReference type="GO" id="GO:0009055">
    <property type="term" value="F:electron transfer activity"/>
    <property type="evidence" value="ECO:0007669"/>
    <property type="project" value="TreeGrafter"/>
</dbReference>
<dbReference type="PANTHER" id="PTHR43141">
    <property type="entry name" value="CYTOCHROME BD2 SUBUNIT II"/>
    <property type="match status" value="1"/>
</dbReference>
<feature type="transmembrane region" description="Helical" evidence="12">
    <location>
        <begin position="12"/>
        <end position="43"/>
    </location>
</feature>
<feature type="transmembrane region" description="Helical" evidence="12">
    <location>
        <begin position="301"/>
        <end position="319"/>
    </location>
</feature>
<dbReference type="OrthoDB" id="9776710at2"/>
<keyword evidence="7" id="KW-0479">Metal-binding</keyword>
<feature type="transmembrane region" description="Helical" evidence="12">
    <location>
        <begin position="164"/>
        <end position="186"/>
    </location>
</feature>
<evidence type="ECO:0000256" key="6">
    <source>
        <dbReference type="ARBA" id="ARBA00022692"/>
    </source>
</evidence>
<keyword evidence="3" id="KW-0813">Transport</keyword>
<dbReference type="Pfam" id="PF02322">
    <property type="entry name" value="Cyt_bd_oxida_II"/>
    <property type="match status" value="1"/>
</dbReference>
<comment type="caution">
    <text evidence="13">The sequence shown here is derived from an EMBL/GenBank/DDBJ whole genome shotgun (WGS) entry which is preliminary data.</text>
</comment>
<keyword evidence="11 12" id="KW-0472">Membrane</keyword>
<reference evidence="13" key="1">
    <citation type="submission" date="2017-05" db="EMBL/GenBank/DDBJ databases">
        <title>Complete and WGS of Bordetella genogroups.</title>
        <authorList>
            <person name="Spilker T."/>
            <person name="Lipuma J."/>
        </authorList>
    </citation>
    <scope>NUCLEOTIDE SEQUENCE</scope>
    <source>
        <strain evidence="13">AU21707</strain>
    </source>
</reference>
<evidence type="ECO:0000256" key="3">
    <source>
        <dbReference type="ARBA" id="ARBA00022448"/>
    </source>
</evidence>
<keyword evidence="9 12" id="KW-1133">Transmembrane helix</keyword>